<protein>
    <submittedName>
        <fullName evidence="1">Uncharacterized protein</fullName>
    </submittedName>
</protein>
<comment type="caution">
    <text evidence="1">The sequence shown here is derived from an EMBL/GenBank/DDBJ whole genome shotgun (WGS) entry which is preliminary data.</text>
</comment>
<dbReference type="Gene3D" id="3.30.1330.70">
    <property type="entry name" value="Holliday junction resolvase RusA"/>
    <property type="match status" value="1"/>
</dbReference>
<dbReference type="GO" id="GO:0006310">
    <property type="term" value="P:DNA recombination"/>
    <property type="evidence" value="ECO:0007669"/>
    <property type="project" value="InterPro"/>
</dbReference>
<organism evidence="1">
    <name type="scientific">marine sediment metagenome</name>
    <dbReference type="NCBI Taxonomy" id="412755"/>
    <lineage>
        <taxon>unclassified sequences</taxon>
        <taxon>metagenomes</taxon>
        <taxon>ecological metagenomes</taxon>
    </lineage>
</organism>
<dbReference type="EMBL" id="BARW01000519">
    <property type="protein sequence ID" value="GAI65611.1"/>
    <property type="molecule type" value="Genomic_DNA"/>
</dbReference>
<gene>
    <name evidence="1" type="ORF">S12H4_02206</name>
</gene>
<dbReference type="AlphaFoldDB" id="X1RF47"/>
<evidence type="ECO:0000313" key="1">
    <source>
        <dbReference type="EMBL" id="GAI65611.1"/>
    </source>
</evidence>
<dbReference type="SUPFAM" id="SSF103084">
    <property type="entry name" value="Holliday junction resolvase RusA"/>
    <property type="match status" value="1"/>
</dbReference>
<accession>X1RF47</accession>
<dbReference type="GO" id="GO:0000287">
    <property type="term" value="F:magnesium ion binding"/>
    <property type="evidence" value="ECO:0007669"/>
    <property type="project" value="InterPro"/>
</dbReference>
<dbReference type="GO" id="GO:0006281">
    <property type="term" value="P:DNA repair"/>
    <property type="evidence" value="ECO:0007669"/>
    <property type="project" value="InterPro"/>
</dbReference>
<name>X1RF47_9ZZZZ</name>
<proteinExistence type="predicted"/>
<reference evidence="1" key="1">
    <citation type="journal article" date="2014" name="Front. Microbiol.">
        <title>High frequency of phylogenetically diverse reductive dehalogenase-homologous genes in deep subseafloor sedimentary metagenomes.</title>
        <authorList>
            <person name="Kawai M."/>
            <person name="Futagami T."/>
            <person name="Toyoda A."/>
            <person name="Takaki Y."/>
            <person name="Nishi S."/>
            <person name="Hori S."/>
            <person name="Arai W."/>
            <person name="Tsubouchi T."/>
            <person name="Morono Y."/>
            <person name="Uchiyama I."/>
            <person name="Ito T."/>
            <person name="Fujiyama A."/>
            <person name="Inagaki F."/>
            <person name="Takami H."/>
        </authorList>
    </citation>
    <scope>NUCLEOTIDE SEQUENCE</scope>
    <source>
        <strain evidence="1">Expedition CK06-06</strain>
    </source>
</reference>
<sequence>MLEEGKVSNRIVVEIPLLPPKEVSPNYHGKLRARMRATKAWREAAYYCARNACPGVFPNYEKAVVRVTYQVPSQVYIKDDDNAIASVKAALDGCVLAGIIRDDSPEHLRVLQVIWDIGKEKDKATLLEFIKLEEG</sequence>
<dbReference type="InterPro" id="IPR036614">
    <property type="entry name" value="RusA-like_sf"/>
</dbReference>